<evidence type="ECO:0000313" key="1">
    <source>
        <dbReference type="EMBL" id="GME95351.1"/>
    </source>
</evidence>
<comment type="caution">
    <text evidence="1">The sequence shown here is derived from an EMBL/GenBank/DDBJ whole genome shotgun (WGS) entry which is preliminary data.</text>
</comment>
<keyword evidence="2" id="KW-1185">Reference proteome</keyword>
<gene>
    <name evidence="1" type="ORF">Cboi01_000386800</name>
</gene>
<dbReference type="EMBL" id="BSXV01002275">
    <property type="protein sequence ID" value="GME95351.1"/>
    <property type="molecule type" value="Genomic_DNA"/>
</dbReference>
<reference evidence="1" key="1">
    <citation type="submission" date="2023-04" db="EMBL/GenBank/DDBJ databases">
        <title>Candida boidinii NBRC 1967.</title>
        <authorList>
            <person name="Ichikawa N."/>
            <person name="Sato H."/>
            <person name="Tonouchi N."/>
        </authorList>
    </citation>
    <scope>NUCLEOTIDE SEQUENCE</scope>
    <source>
        <strain evidence="1">NBRC 1967</strain>
    </source>
</reference>
<name>A0ACB5TU01_CANBO</name>
<dbReference type="Proteomes" id="UP001165101">
    <property type="component" value="Unassembled WGS sequence"/>
</dbReference>
<organism evidence="1 2">
    <name type="scientific">Candida boidinii</name>
    <name type="common">Yeast</name>
    <dbReference type="NCBI Taxonomy" id="5477"/>
    <lineage>
        <taxon>Eukaryota</taxon>
        <taxon>Fungi</taxon>
        <taxon>Dikarya</taxon>
        <taxon>Ascomycota</taxon>
        <taxon>Saccharomycotina</taxon>
        <taxon>Pichiomycetes</taxon>
        <taxon>Pichiales</taxon>
        <taxon>Pichiaceae</taxon>
        <taxon>Ogataea</taxon>
        <taxon>Ogataea/Candida clade</taxon>
    </lineage>
</organism>
<proteinExistence type="predicted"/>
<protein>
    <submittedName>
        <fullName evidence="1">Unnamed protein product</fullName>
    </submittedName>
</protein>
<accession>A0ACB5TU01</accession>
<evidence type="ECO:0000313" key="2">
    <source>
        <dbReference type="Proteomes" id="UP001165101"/>
    </source>
</evidence>
<sequence>MQIDQRAAQDLELMQTMKGGFKIGALANIIDKTVTSPGSRLLKNWLLSPSTDILEILKRQKLITIFLNNKLLSDDLNLILNKTADTNKIIRRCDNGKIDLVEYYDLSNTIFLIEIIQNIIKDFIKLSNSNIDKKLIKEFLIPLFNDFNSSKNLLKLAKKINKIIDPKFENSSANVTNSMQSFSSPQSTQYFNTEVINKSWSILPTASKKLLKLRNNYDKLVQDYETILNNEKLRFEELGYTGPIRLIRDLKTFEFLIELKSSSKIIPNLIKNFELNVKDKTKSSMKYFNNDWKLLGKELIVLKDEIITEETIIIKELNELILSLSKEINFISPIIELLDISISFANLAKEKNLVCPIVDNSDKFEIIDGRHLVVEEGLKSTNSIISNQIIGGSGYENFTSNSCYLNNSDSQSWVITGPNMGGKSTFLRQNAIIAILAQIGSYVPAKSVHLGIINRIFTRVGSSDNIFKNQSTFMVEMNETAIILRDATNKSLAIIDELGRGTSNKEGIAVAFGSLSYLIKSNQCKVLFATHYGPELVNLIEKDKELSEKIHFYKTTIQNDNDKNLSMIEDLKLKKIKFNHKLQKGISSHSHAFEIAEIAGFPKEALEVVKKSFNNM</sequence>